<accession>A0ABS6FU03</accession>
<evidence type="ECO:0000313" key="2">
    <source>
        <dbReference type="EMBL" id="MBU5672630.1"/>
    </source>
</evidence>
<protein>
    <submittedName>
        <fullName evidence="2">Replication protein</fullName>
    </submittedName>
</protein>
<dbReference type="Proteomes" id="UP000743001">
    <property type="component" value="Unassembled WGS sequence"/>
</dbReference>
<sequence length="228" mass="27813">MAESKENYVKVPHWLMEYLMTADLNMTQFRIVNAIIRHTFGYQQIERWLSLEFLAELTQCDKRQVRRELNRLIEAGVIIARQEGKRRYLRINRKKTDKIEDSLDLLKGDSLDLYLEDSLDPHIKKELKKEDKEKIYTYLEKEDHVFIEIYLKHFKRNMKKQHMKVSEEQHHWILSQIEHIESNGVDIDLWEEQVRDHFKHLSPDNNGNIIPFLYASYRRFDERMFDQF</sequence>
<gene>
    <name evidence="2" type="ORF">KQJ23_12410</name>
</gene>
<reference evidence="2 3" key="1">
    <citation type="submission" date="2021-06" db="EMBL/GenBank/DDBJ databases">
        <authorList>
            <person name="Sun Q."/>
            <person name="Li D."/>
        </authorList>
    </citation>
    <scope>NUCLEOTIDE SEQUENCE [LARGE SCALE GENOMIC DNA]</scope>
    <source>
        <strain evidence="2 3">MSJ-6</strain>
    </source>
</reference>
<comment type="caution">
    <text evidence="2">The sequence shown here is derived from an EMBL/GenBank/DDBJ whole genome shotgun (WGS) entry which is preliminary data.</text>
</comment>
<feature type="domain" description="Bacteriophage lambda Replication protein O N-terminal" evidence="1">
    <location>
        <begin position="1"/>
        <end position="87"/>
    </location>
</feature>
<dbReference type="Pfam" id="PF04492">
    <property type="entry name" value="Phage_rep_O"/>
    <property type="match status" value="1"/>
</dbReference>
<keyword evidence="3" id="KW-1185">Reference proteome</keyword>
<evidence type="ECO:0000313" key="3">
    <source>
        <dbReference type="Proteomes" id="UP000743001"/>
    </source>
</evidence>
<dbReference type="InterPro" id="IPR006497">
    <property type="entry name" value="Phage_lambda_VrpO_N"/>
</dbReference>
<organism evidence="2 3">
    <name type="scientific">Paenibacillus brevis</name>
    <dbReference type="NCBI Taxonomy" id="2841508"/>
    <lineage>
        <taxon>Bacteria</taxon>
        <taxon>Bacillati</taxon>
        <taxon>Bacillota</taxon>
        <taxon>Bacilli</taxon>
        <taxon>Bacillales</taxon>
        <taxon>Paenibacillaceae</taxon>
        <taxon>Paenibacillus</taxon>
    </lineage>
</organism>
<dbReference type="EMBL" id="JAHLQJ010000010">
    <property type="protein sequence ID" value="MBU5672630.1"/>
    <property type="molecule type" value="Genomic_DNA"/>
</dbReference>
<dbReference type="NCBIfam" id="TIGR01610">
    <property type="entry name" value="phage_O_Nterm"/>
    <property type="match status" value="1"/>
</dbReference>
<evidence type="ECO:0000259" key="1">
    <source>
        <dbReference type="Pfam" id="PF04492"/>
    </source>
</evidence>
<proteinExistence type="predicted"/>
<name>A0ABS6FU03_9BACL</name>
<dbReference type="RefSeq" id="WP_216479216.1">
    <property type="nucleotide sequence ID" value="NZ_JAHLQJ010000010.1"/>
</dbReference>